<comment type="caution">
    <text evidence="2">The sequence shown here is derived from an EMBL/GenBank/DDBJ whole genome shotgun (WGS) entry which is preliminary data.</text>
</comment>
<evidence type="ECO:0000259" key="1">
    <source>
        <dbReference type="PROSITE" id="PS50943"/>
    </source>
</evidence>
<protein>
    <submittedName>
        <fullName evidence="2">Helix-turn-helix domain-containing protein</fullName>
    </submittedName>
</protein>
<dbReference type="EMBL" id="JPZO01000065">
    <property type="protein sequence ID" value="KFZ32347.1"/>
    <property type="molecule type" value="Genomic_DNA"/>
</dbReference>
<accession>A0A094IZ57</accession>
<dbReference type="SUPFAM" id="SSF47413">
    <property type="entry name" value="lambda repressor-like DNA-binding domains"/>
    <property type="match status" value="1"/>
</dbReference>
<dbReference type="PROSITE" id="PS50943">
    <property type="entry name" value="HTH_CROC1"/>
    <property type="match status" value="1"/>
</dbReference>
<gene>
    <name evidence="2" type="ORF">JS44_10535</name>
</gene>
<dbReference type="InterPro" id="IPR001387">
    <property type="entry name" value="Cro/C1-type_HTH"/>
</dbReference>
<evidence type="ECO:0000313" key="2">
    <source>
        <dbReference type="EMBL" id="KFZ32347.1"/>
    </source>
</evidence>
<feature type="domain" description="HTH cro/C1-type" evidence="1">
    <location>
        <begin position="10"/>
        <end position="44"/>
    </location>
</feature>
<dbReference type="InterPro" id="IPR010982">
    <property type="entry name" value="Lambda_DNA-bd_dom_sf"/>
</dbReference>
<sequence length="173" mass="19736">MKRGRAADAVKAARQATGMTQQQLSFEIYESREAVSQQENGRYRVQPNISKYFTEKHNNPWVALEAAAEYTGWGPVKLDGEVVDLHRASVAMKTKEELTEALQAIENVCVANHPRAIREYDKQHLEEAILQAIDAIVALTQYVAVICADYGFSWLKMWQKHRTKLQTKGFIRK</sequence>
<dbReference type="CDD" id="cd00093">
    <property type="entry name" value="HTH_XRE"/>
    <property type="match status" value="1"/>
</dbReference>
<dbReference type="Gene3D" id="1.10.260.40">
    <property type="entry name" value="lambda repressor-like DNA-binding domains"/>
    <property type="match status" value="1"/>
</dbReference>
<organism evidence="2">
    <name type="scientific">Anoxybacillus flavithermus</name>
    <dbReference type="NCBI Taxonomy" id="33934"/>
    <lineage>
        <taxon>Bacteria</taxon>
        <taxon>Bacillati</taxon>
        <taxon>Bacillota</taxon>
        <taxon>Bacilli</taxon>
        <taxon>Bacillales</taxon>
        <taxon>Anoxybacillaceae</taxon>
        <taxon>Anoxybacillus</taxon>
    </lineage>
</organism>
<proteinExistence type="predicted"/>
<dbReference type="AlphaFoldDB" id="A0A094IZ57"/>
<dbReference type="GO" id="GO:0003677">
    <property type="term" value="F:DNA binding"/>
    <property type="evidence" value="ECO:0007669"/>
    <property type="project" value="InterPro"/>
</dbReference>
<name>A0A094IZ57_9BACL</name>
<reference evidence="2" key="1">
    <citation type="submission" date="2014-08" db="EMBL/GenBank/DDBJ databases">
        <title>Fullgenome sequencing of Anoxybacillus sp.25 isolate from Garga hot-spring Russia.</title>
        <authorList>
            <person name="Rozanov A.S."/>
            <person name="Kotenko A.V."/>
            <person name="Malup T.K."/>
            <person name="Peltek S.E."/>
        </authorList>
    </citation>
    <scope>NUCLEOTIDE SEQUENCE [LARGE SCALE GENOMIC DNA]</scope>
    <source>
        <strain evidence="2">25</strain>
    </source>
</reference>